<dbReference type="Gene3D" id="1.20.120.580">
    <property type="entry name" value="bsu32300-like"/>
    <property type="match status" value="1"/>
</dbReference>
<proteinExistence type="inferred from homology"/>
<evidence type="ECO:0000256" key="4">
    <source>
        <dbReference type="ARBA" id="ARBA00022801"/>
    </source>
</evidence>
<evidence type="ECO:0000256" key="5">
    <source>
        <dbReference type="ARBA" id="ARBA00024207"/>
    </source>
</evidence>
<organism evidence="6 7">
    <name type="scientific">Candidatus Methanoperedens nitratireducens</name>
    <dbReference type="NCBI Taxonomy" id="1392998"/>
    <lineage>
        <taxon>Archaea</taxon>
        <taxon>Methanobacteriati</taxon>
        <taxon>Methanobacteriota</taxon>
        <taxon>Stenosarchaea group</taxon>
        <taxon>Methanomicrobia</taxon>
        <taxon>Methanosarcinales</taxon>
        <taxon>ANME-2 cluster</taxon>
        <taxon>Candidatus Methanoperedentaceae</taxon>
        <taxon>Candidatus Methanoperedens</taxon>
    </lineage>
</organism>
<dbReference type="NCBIfam" id="NF047751">
    <property type="entry name" value="HepT_toxin"/>
    <property type="match status" value="1"/>
</dbReference>
<gene>
    <name evidence="6" type="ORF">ANME2D_00385</name>
</gene>
<evidence type="ECO:0000313" key="7">
    <source>
        <dbReference type="Proteomes" id="UP000027153"/>
    </source>
</evidence>
<evidence type="ECO:0000256" key="1">
    <source>
        <dbReference type="ARBA" id="ARBA00022553"/>
    </source>
</evidence>
<evidence type="ECO:0008006" key="8">
    <source>
        <dbReference type="Google" id="ProtNLM"/>
    </source>
</evidence>
<dbReference type="InterPro" id="IPR052379">
    <property type="entry name" value="Type_VII_TA_RNase"/>
</dbReference>
<comment type="similarity">
    <text evidence="5">Belongs to the HepT RNase toxin family.</text>
</comment>
<keyword evidence="7" id="KW-1185">Reference proteome</keyword>
<keyword evidence="4" id="KW-0378">Hydrolase</keyword>
<evidence type="ECO:0000256" key="3">
    <source>
        <dbReference type="ARBA" id="ARBA00022722"/>
    </source>
</evidence>
<keyword evidence="1" id="KW-0597">Phosphoprotein</keyword>
<dbReference type="Proteomes" id="UP000027153">
    <property type="component" value="Unassembled WGS sequence"/>
</dbReference>
<dbReference type="AlphaFoldDB" id="A0A062VC93"/>
<sequence>MKDEIVSKLEQLEEYVHILKGYQHFKLEDLQTDHTLKGAVERYLEIALECTIDIGEMIISREKLKRPETYKEVFLVLGEHGILPGDFAIKFAQSAGFRNILVHMYAKIDIERLYYYLQNNIEDIEQFAKYIAQYLIKY</sequence>
<reference evidence="6 7" key="1">
    <citation type="journal article" date="2013" name="Nature">
        <title>Anaerobic oxidation of methane coupled to nitrate reduction in a novel archaeal lineage.</title>
        <authorList>
            <person name="Haroon M.F."/>
            <person name="Hu S."/>
            <person name="Shi Y."/>
            <person name="Imelfort M."/>
            <person name="Keller J."/>
            <person name="Hugenholtz P."/>
            <person name="Yuan Z."/>
            <person name="Tyson G.W."/>
        </authorList>
    </citation>
    <scope>NUCLEOTIDE SEQUENCE [LARGE SCALE GENOMIC DNA]</scope>
    <source>
        <strain evidence="6 7">ANME-2d</strain>
    </source>
</reference>
<comment type="caution">
    <text evidence="6">The sequence shown here is derived from an EMBL/GenBank/DDBJ whole genome shotgun (WGS) entry which is preliminary data.</text>
</comment>
<name>A0A062VC93_9EURY</name>
<dbReference type="RefSeq" id="WP_048088659.1">
    <property type="nucleotide sequence ID" value="NZ_JMIY01000001.1"/>
</dbReference>
<evidence type="ECO:0000256" key="2">
    <source>
        <dbReference type="ARBA" id="ARBA00022649"/>
    </source>
</evidence>
<keyword evidence="2" id="KW-1277">Toxin-antitoxin system</keyword>
<dbReference type="PANTHER" id="PTHR33397">
    <property type="entry name" value="UPF0331 PROTEIN YUTE"/>
    <property type="match status" value="1"/>
</dbReference>
<dbReference type="GO" id="GO:0110001">
    <property type="term" value="C:toxin-antitoxin complex"/>
    <property type="evidence" value="ECO:0007669"/>
    <property type="project" value="InterPro"/>
</dbReference>
<dbReference type="InterPro" id="IPR037038">
    <property type="entry name" value="HepT-like_sf"/>
</dbReference>
<dbReference type="OrthoDB" id="25331at2157"/>
<dbReference type="PANTHER" id="PTHR33397:SF5">
    <property type="entry name" value="RNASE YUTE-RELATED"/>
    <property type="match status" value="1"/>
</dbReference>
<keyword evidence="3" id="KW-0540">Nuclease</keyword>
<dbReference type="GO" id="GO:0004540">
    <property type="term" value="F:RNA nuclease activity"/>
    <property type="evidence" value="ECO:0007669"/>
    <property type="project" value="InterPro"/>
</dbReference>
<accession>A0A062VC93</accession>
<dbReference type="GO" id="GO:0016787">
    <property type="term" value="F:hydrolase activity"/>
    <property type="evidence" value="ECO:0007669"/>
    <property type="project" value="UniProtKB-KW"/>
</dbReference>
<dbReference type="Pfam" id="PF01934">
    <property type="entry name" value="HepT-like"/>
    <property type="match status" value="1"/>
</dbReference>
<evidence type="ECO:0000313" key="6">
    <source>
        <dbReference type="EMBL" id="KCZ73319.1"/>
    </source>
</evidence>
<dbReference type="InterPro" id="IPR008201">
    <property type="entry name" value="HepT-like"/>
</dbReference>
<dbReference type="PATRIC" id="fig|1392998.3.peg.745"/>
<dbReference type="EMBL" id="JMIY01000001">
    <property type="protein sequence ID" value="KCZ73319.1"/>
    <property type="molecule type" value="Genomic_DNA"/>
</dbReference>
<protein>
    <recommendedName>
        <fullName evidence="8">DUF86 domain-containing protein</fullName>
    </recommendedName>
</protein>